<dbReference type="AlphaFoldDB" id="L0P9J4"/>
<dbReference type="Pfam" id="PF01257">
    <property type="entry name" value="2Fe-2S_thioredx"/>
    <property type="match status" value="1"/>
</dbReference>
<name>L0P9J4_PNEJI</name>
<feature type="region of interest" description="Disordered" evidence="4">
    <location>
        <begin position="100"/>
        <end position="119"/>
    </location>
</feature>
<reference evidence="5 6" key="1">
    <citation type="journal article" date="2012" name="MBio">
        <title>De novo assembly of the Pneumocystis jirovecii genome from a single bronchoalveolar lavage fluid specimen from a patient.</title>
        <authorList>
            <person name="Cisse O.H."/>
            <person name="Pagni M."/>
            <person name="Hauser P.M."/>
        </authorList>
    </citation>
    <scope>NUCLEOTIDE SEQUENCE [LARGE SCALE GENOMIC DNA]</scope>
    <source>
        <strain evidence="5 6">SE8</strain>
    </source>
</reference>
<dbReference type="EMBL" id="CAKM01000118">
    <property type="protein sequence ID" value="CCJ28764.1"/>
    <property type="molecule type" value="Genomic_DNA"/>
</dbReference>
<dbReference type="PANTHER" id="PTHR10371">
    <property type="entry name" value="NADH DEHYDROGENASE UBIQUINONE FLAVOPROTEIN 2, MITOCHONDRIAL"/>
    <property type="match status" value="1"/>
</dbReference>
<gene>
    <name evidence="5" type="ORF">PNEJI1_002896</name>
</gene>
<dbReference type="Gene3D" id="3.40.30.10">
    <property type="entry name" value="Glutaredoxin"/>
    <property type="match status" value="1"/>
</dbReference>
<dbReference type="STRING" id="1209962.L0P9J4"/>
<dbReference type="CDD" id="cd11651">
    <property type="entry name" value="YPK1_N_like"/>
    <property type="match status" value="1"/>
</dbReference>
<dbReference type="InterPro" id="IPR041921">
    <property type="entry name" value="NuoE_N"/>
</dbReference>
<dbReference type="InterPro" id="IPR042128">
    <property type="entry name" value="NuoE_dom"/>
</dbReference>
<dbReference type="SUPFAM" id="SSF52833">
    <property type="entry name" value="Thioredoxin-like"/>
    <property type="match status" value="1"/>
</dbReference>
<evidence type="ECO:0000256" key="1">
    <source>
        <dbReference type="ARBA" id="ARBA00022723"/>
    </source>
</evidence>
<evidence type="ECO:0000313" key="6">
    <source>
        <dbReference type="Proteomes" id="UP000010422"/>
    </source>
</evidence>
<evidence type="ECO:0000256" key="3">
    <source>
        <dbReference type="ARBA" id="ARBA00023014"/>
    </source>
</evidence>
<dbReference type="VEuPathDB" id="FungiDB:PNEJI1_002896"/>
<dbReference type="Gene3D" id="1.10.10.1590">
    <property type="entry name" value="NADH-quinone oxidoreductase subunit E"/>
    <property type="match status" value="1"/>
</dbReference>
<evidence type="ECO:0000256" key="4">
    <source>
        <dbReference type="SAM" id="MobiDB-lite"/>
    </source>
</evidence>
<dbReference type="InterPro" id="IPR036249">
    <property type="entry name" value="Thioredoxin-like_sf"/>
</dbReference>
<accession>L0P9J4</accession>
<dbReference type="GO" id="GO:0051536">
    <property type="term" value="F:iron-sulfur cluster binding"/>
    <property type="evidence" value="ECO:0007669"/>
    <property type="project" value="UniProtKB-KW"/>
</dbReference>
<dbReference type="Proteomes" id="UP000010422">
    <property type="component" value="Unassembled WGS sequence"/>
</dbReference>
<comment type="caution">
    <text evidence="5">The sequence shown here is derived from an EMBL/GenBank/DDBJ whole genome shotgun (WGS) entry which is preliminary data.</text>
</comment>
<proteinExistence type="predicted"/>
<feature type="compositionally biased region" description="Basic and acidic residues" evidence="4">
    <location>
        <begin position="201"/>
        <end position="211"/>
    </location>
</feature>
<dbReference type="GO" id="GO:0046872">
    <property type="term" value="F:metal ion binding"/>
    <property type="evidence" value="ECO:0007669"/>
    <property type="project" value="UniProtKB-KW"/>
</dbReference>
<evidence type="ECO:0000256" key="2">
    <source>
        <dbReference type="ARBA" id="ARBA00023004"/>
    </source>
</evidence>
<keyword evidence="2" id="KW-0408">Iron</keyword>
<organism evidence="6">
    <name type="scientific">Pneumocystis jirovecii</name>
    <name type="common">Human pneumocystis pneumonia agent</name>
    <dbReference type="NCBI Taxonomy" id="42068"/>
    <lineage>
        <taxon>Eukaryota</taxon>
        <taxon>Fungi</taxon>
        <taxon>Dikarya</taxon>
        <taxon>Ascomycota</taxon>
        <taxon>Taphrinomycotina</taxon>
        <taxon>Pneumocystomycetes</taxon>
        <taxon>Pneumocystaceae</taxon>
        <taxon>Pneumocystis</taxon>
    </lineage>
</organism>
<evidence type="ECO:0000313" key="5">
    <source>
        <dbReference type="EMBL" id="CCJ28764.1"/>
    </source>
</evidence>
<dbReference type="InParanoid" id="L0P9J4"/>
<protein>
    <submittedName>
        <fullName evidence="5">Uncharacterized protein</fullName>
    </submittedName>
</protein>
<sequence length="300" mass="33372">MDYVAKLLNIPKMRVYEVATFYTMYNREPVGTLVQVCTTTPCQLCGSDEILKAVQDYLGVTPGHTTSDGKFTLMEIECAGEDLNPKTCIDILKMVKDGKIPKHGPQTGRQSCEPKSGLTSLTDEPWTSFSVLRKDEFRNSTLGISLNRVSPMITSDKSILQKSFQNQYSVVRPGILSVTVLEAIDLSLPPGISSPEPVSSSERHSYAMDEKNESHGRSLSFPYLVLEFDRNQVLVDALAGSSTVCHPRWEYKVNFDVLKPSQLSIQCYLRQTQIQKGDGSGNYIYLGGIKFFPSFSEIVS</sequence>
<dbReference type="PANTHER" id="PTHR10371:SF3">
    <property type="entry name" value="NADH DEHYDROGENASE [UBIQUINONE] FLAVOPROTEIN 2, MITOCHONDRIAL"/>
    <property type="match status" value="1"/>
</dbReference>
<feature type="region of interest" description="Disordered" evidence="4">
    <location>
        <begin position="192"/>
        <end position="211"/>
    </location>
</feature>
<keyword evidence="3" id="KW-0411">Iron-sulfur</keyword>
<keyword evidence="1" id="KW-0479">Metal-binding</keyword>
<dbReference type="CDD" id="cd03064">
    <property type="entry name" value="TRX_Fd_NuoE"/>
    <property type="match status" value="1"/>
</dbReference>